<dbReference type="PANTHER" id="PTHR10974">
    <property type="entry name" value="FI08016P-RELATED"/>
    <property type="match status" value="1"/>
</dbReference>
<dbReference type="EMBL" id="CAJVCH010087662">
    <property type="protein sequence ID" value="CAG7722241.1"/>
    <property type="molecule type" value="Genomic_DNA"/>
</dbReference>
<organism evidence="1 2">
    <name type="scientific">Allacma fusca</name>
    <dbReference type="NCBI Taxonomy" id="39272"/>
    <lineage>
        <taxon>Eukaryota</taxon>
        <taxon>Metazoa</taxon>
        <taxon>Ecdysozoa</taxon>
        <taxon>Arthropoda</taxon>
        <taxon>Hexapoda</taxon>
        <taxon>Collembola</taxon>
        <taxon>Symphypleona</taxon>
        <taxon>Sminthuridae</taxon>
        <taxon>Allacma</taxon>
    </lineage>
</organism>
<dbReference type="GO" id="GO:0005615">
    <property type="term" value="C:extracellular space"/>
    <property type="evidence" value="ECO:0007669"/>
    <property type="project" value="TreeGrafter"/>
</dbReference>
<dbReference type="Proteomes" id="UP000708208">
    <property type="component" value="Unassembled WGS sequence"/>
</dbReference>
<reference evidence="1" key="1">
    <citation type="submission" date="2021-06" db="EMBL/GenBank/DDBJ databases">
        <authorList>
            <person name="Hodson N. C."/>
            <person name="Mongue J. A."/>
            <person name="Jaron S. K."/>
        </authorList>
    </citation>
    <scope>NUCLEOTIDE SEQUENCE</scope>
</reference>
<protein>
    <submittedName>
        <fullName evidence="1">Uncharacterized protein</fullName>
    </submittedName>
</protein>
<proteinExistence type="predicted"/>
<feature type="non-terminal residue" evidence="1">
    <location>
        <position position="1"/>
    </location>
</feature>
<evidence type="ECO:0000313" key="2">
    <source>
        <dbReference type="Proteomes" id="UP000708208"/>
    </source>
</evidence>
<accession>A0A8J2JQK1</accession>
<keyword evidence="2" id="KW-1185">Reference proteome</keyword>
<name>A0A8J2JQK1_9HEXA</name>
<dbReference type="CDD" id="cd16021">
    <property type="entry name" value="ALP_like"/>
    <property type="match status" value="1"/>
</dbReference>
<comment type="caution">
    <text evidence="1">The sequence shown here is derived from an EMBL/GenBank/DDBJ whole genome shotgun (WGS) entry which is preliminary data.</text>
</comment>
<dbReference type="FunFam" id="3.40.720.10:FF:000017">
    <property type="entry name" value="Predicted protein"/>
    <property type="match status" value="1"/>
</dbReference>
<sequence length="567" mass="64521">DTESCKIPNLNALDMSILPYLSSPSTPTNCRSNRHWTYVVGTNVVVNLTAIRSEGYSFHNIHCCYRAISRVEQTLDKYDDQADSVILVSKDCVPLDKEDVVYRDHHALVQKNYRKSTAKKVHFWNESKSRKQKPPNVLLIGIDSMSKLNFQRTMPSTRKFLKNIGAVEMLGYTKVGENTFPNVVAFLSGLNESSLEKACYFTPLTAQDACPYIWKEFNEAQYITAHLEDSPELNAFNRLKTGFVQQQVDFYMRPFMQNIFGRLHSKDCAGPDTIEQKIFSFINNIENMSETNGIPYFVFTWLTGLSHSDMSAATHSDDIFTAFLKNLNLSDTILFFMSDHGFRYGTFRETFFGWFEDKLPNFWVYLPPKLQSEFPLWGKELKLNSRKLLSPFDLYQTFRHVLQYFSSGKANKLEREKNVLVERTYGSSMFASIPTNRTCSDASIAPHFCPCATPKQIPMDSPELLSAVRTALNYINALLPRQCSHFSLKKITAGAVMTMTDGSSGSRDYVLAFITNPGSFLFEATVNCSSTRECKIKGNVLRMNKISTDVSCVHTADLQMLCYCTSR</sequence>
<evidence type="ECO:0000313" key="1">
    <source>
        <dbReference type="EMBL" id="CAG7722241.1"/>
    </source>
</evidence>
<dbReference type="PANTHER" id="PTHR10974:SF9">
    <property type="entry name" value="DUF229 DOMAIN CONTAINING PROTEIN-RELATED"/>
    <property type="match status" value="1"/>
</dbReference>
<dbReference type="OrthoDB" id="413313at2759"/>
<gene>
    <name evidence="1" type="ORF">AFUS01_LOCUS11400</name>
</gene>
<dbReference type="InterPro" id="IPR004245">
    <property type="entry name" value="DUF229"/>
</dbReference>
<dbReference type="Pfam" id="PF02995">
    <property type="entry name" value="DUF229"/>
    <property type="match status" value="1"/>
</dbReference>
<dbReference type="AlphaFoldDB" id="A0A8J2JQK1"/>